<gene>
    <name evidence="5" type="ORF">EV192_103732</name>
</gene>
<dbReference type="GO" id="GO:0030170">
    <property type="term" value="F:pyridoxal phosphate binding"/>
    <property type="evidence" value="ECO:0007669"/>
    <property type="project" value="TreeGrafter"/>
</dbReference>
<keyword evidence="6" id="KW-1185">Reference proteome</keyword>
<evidence type="ECO:0000256" key="3">
    <source>
        <dbReference type="PIRSR" id="PIRSR000390-2"/>
    </source>
</evidence>
<dbReference type="OrthoDB" id="5342089at2"/>
<evidence type="ECO:0000313" key="5">
    <source>
        <dbReference type="EMBL" id="TCO61148.1"/>
    </source>
</evidence>
<dbReference type="EMBL" id="SLWS01000003">
    <property type="protein sequence ID" value="TCO61148.1"/>
    <property type="molecule type" value="Genomic_DNA"/>
</dbReference>
<dbReference type="CDD" id="cd00616">
    <property type="entry name" value="AHBA_syn"/>
    <property type="match status" value="1"/>
</dbReference>
<keyword evidence="3 4" id="KW-0663">Pyridoxal phosphate</keyword>
<reference evidence="5 6" key="1">
    <citation type="submission" date="2019-03" db="EMBL/GenBank/DDBJ databases">
        <title>Genomic Encyclopedia of Type Strains, Phase IV (KMG-IV): sequencing the most valuable type-strain genomes for metagenomic binning, comparative biology and taxonomic classification.</title>
        <authorList>
            <person name="Goeker M."/>
        </authorList>
    </citation>
    <scope>NUCLEOTIDE SEQUENCE [LARGE SCALE GENOMIC DNA]</scope>
    <source>
        <strain evidence="5 6">DSM 45934</strain>
    </source>
</reference>
<dbReference type="InterPro" id="IPR015424">
    <property type="entry name" value="PyrdxlP-dep_Trfase"/>
</dbReference>
<dbReference type="PANTHER" id="PTHR30244:SF34">
    <property type="entry name" value="DTDP-4-AMINO-4,6-DIDEOXYGALACTOSE TRANSAMINASE"/>
    <property type="match status" value="1"/>
</dbReference>
<accession>A0A4R2JUY3</accession>
<comment type="cofactor">
    <cofactor evidence="1">
        <name>pyridoxal 5'-phosphate</name>
        <dbReference type="ChEBI" id="CHEBI:597326"/>
    </cofactor>
</comment>
<dbReference type="GO" id="GO:0000271">
    <property type="term" value="P:polysaccharide biosynthetic process"/>
    <property type="evidence" value="ECO:0007669"/>
    <property type="project" value="TreeGrafter"/>
</dbReference>
<organism evidence="5 6">
    <name type="scientific">Actinocrispum wychmicini</name>
    <dbReference type="NCBI Taxonomy" id="1213861"/>
    <lineage>
        <taxon>Bacteria</taxon>
        <taxon>Bacillati</taxon>
        <taxon>Actinomycetota</taxon>
        <taxon>Actinomycetes</taxon>
        <taxon>Pseudonocardiales</taxon>
        <taxon>Pseudonocardiaceae</taxon>
        <taxon>Actinocrispum</taxon>
    </lineage>
</organism>
<comment type="similarity">
    <text evidence="4">Belongs to the DegT/DnrJ/EryC1 family.</text>
</comment>
<protein>
    <submittedName>
        <fullName evidence="5">Perosamine synthetase</fullName>
    </submittedName>
</protein>
<comment type="caution">
    <text evidence="5">The sequence shown here is derived from an EMBL/GenBank/DDBJ whole genome shotgun (WGS) entry which is preliminary data.</text>
</comment>
<feature type="modified residue" description="N6-(pyridoxal phosphate)lysine" evidence="3">
    <location>
        <position position="188"/>
    </location>
</feature>
<feature type="active site" description="Proton acceptor" evidence="2">
    <location>
        <position position="188"/>
    </location>
</feature>
<dbReference type="Proteomes" id="UP000295680">
    <property type="component" value="Unassembled WGS sequence"/>
</dbReference>
<dbReference type="GO" id="GO:0008483">
    <property type="term" value="F:transaminase activity"/>
    <property type="evidence" value="ECO:0007669"/>
    <property type="project" value="TreeGrafter"/>
</dbReference>
<dbReference type="PIRSF" id="PIRSF000390">
    <property type="entry name" value="PLP_StrS"/>
    <property type="match status" value="1"/>
</dbReference>
<evidence type="ECO:0000256" key="2">
    <source>
        <dbReference type="PIRSR" id="PIRSR000390-1"/>
    </source>
</evidence>
<dbReference type="AlphaFoldDB" id="A0A4R2JUY3"/>
<evidence type="ECO:0000256" key="4">
    <source>
        <dbReference type="RuleBase" id="RU004508"/>
    </source>
</evidence>
<dbReference type="PANTHER" id="PTHR30244">
    <property type="entry name" value="TRANSAMINASE"/>
    <property type="match status" value="1"/>
</dbReference>
<evidence type="ECO:0000256" key="1">
    <source>
        <dbReference type="ARBA" id="ARBA00001933"/>
    </source>
</evidence>
<dbReference type="Gene3D" id="3.90.1150.10">
    <property type="entry name" value="Aspartate Aminotransferase, domain 1"/>
    <property type="match status" value="1"/>
</dbReference>
<dbReference type="SUPFAM" id="SSF53383">
    <property type="entry name" value="PLP-dependent transferases"/>
    <property type="match status" value="1"/>
</dbReference>
<evidence type="ECO:0000313" key="6">
    <source>
        <dbReference type="Proteomes" id="UP000295680"/>
    </source>
</evidence>
<dbReference type="InterPro" id="IPR015421">
    <property type="entry name" value="PyrdxlP-dep_Trfase_major"/>
</dbReference>
<name>A0A4R2JUY3_9PSEU</name>
<dbReference type="InterPro" id="IPR000653">
    <property type="entry name" value="DegT/StrS_aminotransferase"/>
</dbReference>
<dbReference type="RefSeq" id="WP_132116643.1">
    <property type="nucleotide sequence ID" value="NZ_SLWS01000003.1"/>
</dbReference>
<dbReference type="Pfam" id="PF01041">
    <property type="entry name" value="DegT_DnrJ_EryC1"/>
    <property type="match status" value="1"/>
</dbReference>
<proteinExistence type="inferred from homology"/>
<dbReference type="InterPro" id="IPR015422">
    <property type="entry name" value="PyrdxlP-dep_Trfase_small"/>
</dbReference>
<sequence length="385" mass="41193">MVSVRAKPFPVWPQLGHEEAAAATRVILANELSQNSAHHVAEFESTFAAYHGVPHAVAVNTGTSAIHVALAALGVGPGDEVLVPAYTFVGSATPITYLGARPVFVDVDLGTYCMDPVDAESKVTNRTRAIIAVHLNGHPAPLVELRKMTHRFDLALVEDAAQAHGARCDERLVGTIGDVGCFSFWHDKTMTTGGEGGMVLTHSAELSRRMRSLRDHGMRPAGQPGLYHHAELGFNYRLTSIQAAIGTVQVGKLDAYVAARQANADWLTRALAEVPDVAAPRTASNCRPAPWKYVCRLGTDTVSLDAAAFVTALRDEGIPAQRRYPIPLTHQPIFANPATPHCPRADLCARTAFSLPVHPAVSQEDLQDCVTAITKVRASLLGTGS</sequence>
<dbReference type="Gene3D" id="3.40.640.10">
    <property type="entry name" value="Type I PLP-dependent aspartate aminotransferase-like (Major domain)"/>
    <property type="match status" value="1"/>
</dbReference>